<dbReference type="EMBL" id="NBII01000010">
    <property type="protein sequence ID" value="PAV15416.1"/>
    <property type="molecule type" value="Genomic_DNA"/>
</dbReference>
<keyword evidence="2" id="KW-1185">Reference proteome</keyword>
<protein>
    <submittedName>
        <fullName evidence="1">Uncharacterized protein</fullName>
    </submittedName>
</protein>
<name>A0A286U752_9AGAM</name>
<reference evidence="1 2" key="1">
    <citation type="journal article" date="2017" name="Mol. Ecol.">
        <title>Comparative and population genomic landscape of Phellinus noxius: A hypervariable fungus causing root rot in trees.</title>
        <authorList>
            <person name="Chung C.L."/>
            <person name="Lee T.J."/>
            <person name="Akiba M."/>
            <person name="Lee H.H."/>
            <person name="Kuo T.H."/>
            <person name="Liu D."/>
            <person name="Ke H.M."/>
            <person name="Yokoi T."/>
            <person name="Roa M.B."/>
            <person name="Lu M.J."/>
            <person name="Chang Y.Y."/>
            <person name="Ann P.J."/>
            <person name="Tsai J.N."/>
            <person name="Chen C.Y."/>
            <person name="Tzean S.S."/>
            <person name="Ota Y."/>
            <person name="Hattori T."/>
            <person name="Sahashi N."/>
            <person name="Liou R.F."/>
            <person name="Kikuchi T."/>
            <person name="Tsai I.J."/>
        </authorList>
    </citation>
    <scope>NUCLEOTIDE SEQUENCE [LARGE SCALE GENOMIC DNA]</scope>
    <source>
        <strain evidence="1 2">FFPRI411160</strain>
    </source>
</reference>
<sequence>MSPERSYLKPTTKRIKKERSCIPVFKNLIISSSSEWQRRQFGAYYASQDIFWCLIYYYSWSGQAQDFASPHFSGG</sequence>
<gene>
    <name evidence="1" type="ORF">PNOK_0918000</name>
</gene>
<dbReference type="AlphaFoldDB" id="A0A286U752"/>
<accession>A0A286U752</accession>
<evidence type="ECO:0000313" key="2">
    <source>
        <dbReference type="Proteomes" id="UP000217199"/>
    </source>
</evidence>
<dbReference type="InParanoid" id="A0A286U752"/>
<organism evidence="1 2">
    <name type="scientific">Pyrrhoderma noxium</name>
    <dbReference type="NCBI Taxonomy" id="2282107"/>
    <lineage>
        <taxon>Eukaryota</taxon>
        <taxon>Fungi</taxon>
        <taxon>Dikarya</taxon>
        <taxon>Basidiomycota</taxon>
        <taxon>Agaricomycotina</taxon>
        <taxon>Agaricomycetes</taxon>
        <taxon>Hymenochaetales</taxon>
        <taxon>Hymenochaetaceae</taxon>
        <taxon>Pyrrhoderma</taxon>
    </lineage>
</organism>
<dbReference type="Proteomes" id="UP000217199">
    <property type="component" value="Unassembled WGS sequence"/>
</dbReference>
<proteinExistence type="predicted"/>
<evidence type="ECO:0000313" key="1">
    <source>
        <dbReference type="EMBL" id="PAV15416.1"/>
    </source>
</evidence>
<comment type="caution">
    <text evidence="1">The sequence shown here is derived from an EMBL/GenBank/DDBJ whole genome shotgun (WGS) entry which is preliminary data.</text>
</comment>